<gene>
    <name evidence="2" type="ORF">GCM10022255_044040</name>
</gene>
<protein>
    <submittedName>
        <fullName evidence="2">TIGR03086 family metal-binding protein</fullName>
    </submittedName>
</protein>
<accession>A0ABP8DAQ6</accession>
<dbReference type="Pfam" id="PF11716">
    <property type="entry name" value="MDMPI_N"/>
    <property type="match status" value="1"/>
</dbReference>
<proteinExistence type="predicted"/>
<organism evidence="2 3">
    <name type="scientific">Dactylosporangium darangshiense</name>
    <dbReference type="NCBI Taxonomy" id="579108"/>
    <lineage>
        <taxon>Bacteria</taxon>
        <taxon>Bacillati</taxon>
        <taxon>Actinomycetota</taxon>
        <taxon>Actinomycetes</taxon>
        <taxon>Micromonosporales</taxon>
        <taxon>Micromonosporaceae</taxon>
        <taxon>Dactylosporangium</taxon>
    </lineage>
</organism>
<comment type="caution">
    <text evidence="2">The sequence shown here is derived from an EMBL/GenBank/DDBJ whole genome shotgun (WGS) entry which is preliminary data.</text>
</comment>
<dbReference type="InterPro" id="IPR017517">
    <property type="entry name" value="Maleyloyr_isom"/>
</dbReference>
<dbReference type="InterPro" id="IPR034660">
    <property type="entry name" value="DinB/YfiT-like"/>
</dbReference>
<dbReference type="NCBIfam" id="TIGR03083">
    <property type="entry name" value="maleylpyruvate isomerase family mycothiol-dependent enzyme"/>
    <property type="match status" value="1"/>
</dbReference>
<dbReference type="Proteomes" id="UP001500620">
    <property type="component" value="Unassembled WGS sequence"/>
</dbReference>
<dbReference type="SUPFAM" id="SSF109854">
    <property type="entry name" value="DinB/YfiT-like putative metalloenzymes"/>
    <property type="match status" value="1"/>
</dbReference>
<keyword evidence="3" id="KW-1185">Reference proteome</keyword>
<dbReference type="InterPro" id="IPR017520">
    <property type="entry name" value="CHP03086"/>
</dbReference>
<sequence>MAFPDFRAADATAVRNSVQLLDGPLDLTLPTPCAGWTLSDLLSHMTIQHLGFAAAARGEPWPLSQWTPRPLSSDPFAEYAAASEEVIAAFAAVEALDAPMPLPEISPTPIPTWRGIGAHTIDYVVHGWDVARTLGAPFTLPEDLLAEVLPIAESVPDGPNRDREGTAFAHALPIPAPATTLDRILLLLGRRP</sequence>
<feature type="domain" description="Mycothiol-dependent maleylpyruvate isomerase metal-binding" evidence="1">
    <location>
        <begin position="11"/>
        <end position="131"/>
    </location>
</feature>
<dbReference type="RefSeq" id="WP_345128996.1">
    <property type="nucleotide sequence ID" value="NZ_BAABAT010000011.1"/>
</dbReference>
<evidence type="ECO:0000259" key="1">
    <source>
        <dbReference type="Pfam" id="PF11716"/>
    </source>
</evidence>
<evidence type="ECO:0000313" key="3">
    <source>
        <dbReference type="Proteomes" id="UP001500620"/>
    </source>
</evidence>
<dbReference type="NCBIfam" id="TIGR03086">
    <property type="entry name" value="TIGR03086 family metal-binding protein"/>
    <property type="match status" value="1"/>
</dbReference>
<dbReference type="InterPro" id="IPR024344">
    <property type="entry name" value="MDMPI_metal-binding"/>
</dbReference>
<dbReference type="Gene3D" id="1.20.120.450">
    <property type="entry name" value="dinb family like domain"/>
    <property type="match status" value="1"/>
</dbReference>
<dbReference type="EMBL" id="BAABAT010000011">
    <property type="protein sequence ID" value="GAA4251430.1"/>
    <property type="molecule type" value="Genomic_DNA"/>
</dbReference>
<evidence type="ECO:0000313" key="2">
    <source>
        <dbReference type="EMBL" id="GAA4251430.1"/>
    </source>
</evidence>
<name>A0ABP8DAQ6_9ACTN</name>
<reference evidence="3" key="1">
    <citation type="journal article" date="2019" name="Int. J. Syst. Evol. Microbiol.">
        <title>The Global Catalogue of Microorganisms (GCM) 10K type strain sequencing project: providing services to taxonomists for standard genome sequencing and annotation.</title>
        <authorList>
            <consortium name="The Broad Institute Genomics Platform"/>
            <consortium name="The Broad Institute Genome Sequencing Center for Infectious Disease"/>
            <person name="Wu L."/>
            <person name="Ma J."/>
        </authorList>
    </citation>
    <scope>NUCLEOTIDE SEQUENCE [LARGE SCALE GENOMIC DNA]</scope>
    <source>
        <strain evidence="3">JCM 17441</strain>
    </source>
</reference>